<sequence length="319" mass="35458">MDRLHDVVHRIRHARSAHTIGPKDDDSEEAQARRREQVYQAQKRHRNRKAEYLQTLEAEIIRLQHDDAQTSAEKTKLARENAELRALLESCSTDVRPPLTQEVSVDPREAQSNDIDMADVDIHFDPIMHAERTFVAFPATQHSTASSSSTVPSVSAPEPDSWVALDFILALEHPCRGHIQHPGIAPDAHRHEACEIIGIQGHALTTTSAVLASAQSSTEANDLPNHCELKADVKERWRIPYAEVEKLVALSEKLALDDEILTPAQAYAAVRRALPSGTSLQPVLERLKELLAKVVECCGLGTVMKTEVFQEHLSSVLKT</sequence>
<dbReference type="PANTHER" id="PTHR40621:SF6">
    <property type="entry name" value="AP-1-LIKE TRANSCRIPTION FACTOR YAP1-RELATED"/>
    <property type="match status" value="1"/>
</dbReference>
<accession>A0A1V8T2Z9</accession>
<dbReference type="SUPFAM" id="SSF57959">
    <property type="entry name" value="Leucine zipper domain"/>
    <property type="match status" value="1"/>
</dbReference>
<keyword evidence="2" id="KW-0539">Nucleus</keyword>
<dbReference type="InterPro" id="IPR046347">
    <property type="entry name" value="bZIP_sf"/>
</dbReference>
<comment type="caution">
    <text evidence="5">The sequence shown here is derived from an EMBL/GenBank/DDBJ whole genome shotgun (WGS) entry which is preliminary data.</text>
</comment>
<dbReference type="OrthoDB" id="2590011at2759"/>
<evidence type="ECO:0000256" key="2">
    <source>
        <dbReference type="ARBA" id="ARBA00023242"/>
    </source>
</evidence>
<protein>
    <recommendedName>
        <fullName evidence="4">BZIP domain-containing protein</fullName>
    </recommendedName>
</protein>
<dbReference type="GO" id="GO:0090575">
    <property type="term" value="C:RNA polymerase II transcription regulator complex"/>
    <property type="evidence" value="ECO:0007669"/>
    <property type="project" value="TreeGrafter"/>
</dbReference>
<evidence type="ECO:0000313" key="6">
    <source>
        <dbReference type="Proteomes" id="UP000192596"/>
    </source>
</evidence>
<gene>
    <name evidence="5" type="ORF">B0A48_09733</name>
</gene>
<evidence type="ECO:0000313" key="5">
    <source>
        <dbReference type="EMBL" id="OQO05641.1"/>
    </source>
</evidence>
<dbReference type="EMBL" id="NAJO01000018">
    <property type="protein sequence ID" value="OQO05641.1"/>
    <property type="molecule type" value="Genomic_DNA"/>
</dbReference>
<dbReference type="GO" id="GO:0000976">
    <property type="term" value="F:transcription cis-regulatory region binding"/>
    <property type="evidence" value="ECO:0007669"/>
    <property type="project" value="InterPro"/>
</dbReference>
<organism evidence="5 6">
    <name type="scientific">Cryoendolithus antarcticus</name>
    <dbReference type="NCBI Taxonomy" id="1507870"/>
    <lineage>
        <taxon>Eukaryota</taxon>
        <taxon>Fungi</taxon>
        <taxon>Dikarya</taxon>
        <taxon>Ascomycota</taxon>
        <taxon>Pezizomycotina</taxon>
        <taxon>Dothideomycetes</taxon>
        <taxon>Dothideomycetidae</taxon>
        <taxon>Cladosporiales</taxon>
        <taxon>Cladosporiaceae</taxon>
        <taxon>Cryoendolithus</taxon>
    </lineage>
</organism>
<dbReference type="InterPro" id="IPR050936">
    <property type="entry name" value="AP-1-like"/>
</dbReference>
<dbReference type="Gene3D" id="1.20.5.170">
    <property type="match status" value="1"/>
</dbReference>
<dbReference type="PROSITE" id="PS50217">
    <property type="entry name" value="BZIP"/>
    <property type="match status" value="1"/>
</dbReference>
<feature type="domain" description="BZIP" evidence="4">
    <location>
        <begin position="28"/>
        <end position="91"/>
    </location>
</feature>
<dbReference type="PANTHER" id="PTHR40621">
    <property type="entry name" value="TRANSCRIPTION FACTOR KAPC-RELATED"/>
    <property type="match status" value="1"/>
</dbReference>
<dbReference type="InParanoid" id="A0A1V8T2Z9"/>
<dbReference type="CDD" id="cd14688">
    <property type="entry name" value="bZIP_YAP"/>
    <property type="match status" value="1"/>
</dbReference>
<dbReference type="GO" id="GO:0001228">
    <property type="term" value="F:DNA-binding transcription activator activity, RNA polymerase II-specific"/>
    <property type="evidence" value="ECO:0007669"/>
    <property type="project" value="TreeGrafter"/>
</dbReference>
<dbReference type="AlphaFoldDB" id="A0A1V8T2Z9"/>
<evidence type="ECO:0000256" key="1">
    <source>
        <dbReference type="ARBA" id="ARBA00004123"/>
    </source>
</evidence>
<feature type="region of interest" description="Disordered" evidence="3">
    <location>
        <begin position="10"/>
        <end position="45"/>
    </location>
</feature>
<name>A0A1V8T2Z9_9PEZI</name>
<proteinExistence type="predicted"/>
<dbReference type="Proteomes" id="UP000192596">
    <property type="component" value="Unassembled WGS sequence"/>
</dbReference>
<reference evidence="6" key="1">
    <citation type="submission" date="2017-03" db="EMBL/GenBank/DDBJ databases">
        <title>Genomes of endolithic fungi from Antarctica.</title>
        <authorList>
            <person name="Coleine C."/>
            <person name="Masonjones S."/>
            <person name="Stajich J.E."/>
        </authorList>
    </citation>
    <scope>NUCLEOTIDE SEQUENCE [LARGE SCALE GENOMIC DNA]</scope>
    <source>
        <strain evidence="6">CCFEE 5527</strain>
    </source>
</reference>
<dbReference type="STRING" id="1507870.A0A1V8T2Z9"/>
<dbReference type="InterPro" id="IPR004827">
    <property type="entry name" value="bZIP"/>
</dbReference>
<evidence type="ECO:0000259" key="4">
    <source>
        <dbReference type="PROSITE" id="PS50217"/>
    </source>
</evidence>
<keyword evidence="6" id="KW-1185">Reference proteome</keyword>
<evidence type="ECO:0000256" key="3">
    <source>
        <dbReference type="SAM" id="MobiDB-lite"/>
    </source>
</evidence>
<comment type="subcellular location">
    <subcellularLocation>
        <location evidence="1">Nucleus</location>
    </subcellularLocation>
</comment>